<dbReference type="EMBL" id="HACG01040987">
    <property type="protein sequence ID" value="CEK87852.1"/>
    <property type="molecule type" value="Transcribed_RNA"/>
</dbReference>
<organism evidence="3">
    <name type="scientific">Arion vulgaris</name>
    <dbReference type="NCBI Taxonomy" id="1028688"/>
    <lineage>
        <taxon>Eukaryota</taxon>
        <taxon>Metazoa</taxon>
        <taxon>Spiralia</taxon>
        <taxon>Lophotrochozoa</taxon>
        <taxon>Mollusca</taxon>
        <taxon>Gastropoda</taxon>
        <taxon>Heterobranchia</taxon>
        <taxon>Euthyneura</taxon>
        <taxon>Panpulmonata</taxon>
        <taxon>Eupulmonata</taxon>
        <taxon>Stylommatophora</taxon>
        <taxon>Helicina</taxon>
        <taxon>Arionoidea</taxon>
        <taxon>Arionidae</taxon>
        <taxon>Arion</taxon>
    </lineage>
</organism>
<dbReference type="EMBL" id="HACG01040984">
    <property type="protein sequence ID" value="CEK87849.1"/>
    <property type="molecule type" value="Transcribed_RNA"/>
</dbReference>
<accession>A0A0B7B4Q1</accession>
<protein>
    <submittedName>
        <fullName evidence="3">Uncharacterized protein</fullName>
    </submittedName>
</protein>
<dbReference type="AlphaFoldDB" id="A0A0B7B4Q1"/>
<gene>
    <name evidence="3" type="primary">ORF161736</name>
    <name evidence="1" type="synonym">ORF161725</name>
    <name evidence="2" type="synonym">ORF161733</name>
    <name evidence="4" type="synonym">ORF161747</name>
</gene>
<proteinExistence type="predicted"/>
<evidence type="ECO:0000313" key="2">
    <source>
        <dbReference type="EMBL" id="CEK87851.1"/>
    </source>
</evidence>
<name>A0A0B7B4Q1_9EUPU</name>
<sequence length="58" mass="6516">MSDPRIFNTAANIHEIVNKDLHLIMLTLFNLNLLGDTGILSEHDFRINCILANNAPNL</sequence>
<dbReference type="EMBL" id="HACG01040986">
    <property type="protein sequence ID" value="CEK87851.1"/>
    <property type="molecule type" value="Transcribed_RNA"/>
</dbReference>
<reference evidence="3" key="1">
    <citation type="submission" date="2014-12" db="EMBL/GenBank/DDBJ databases">
        <title>Insight into the proteome of Arion vulgaris.</title>
        <authorList>
            <person name="Aradska J."/>
            <person name="Bulat T."/>
            <person name="Smidak R."/>
            <person name="Sarate P."/>
            <person name="Gangsoo J."/>
            <person name="Sialana F."/>
            <person name="Bilban M."/>
            <person name="Lubec G."/>
        </authorList>
    </citation>
    <scope>NUCLEOTIDE SEQUENCE</scope>
    <source>
        <tissue evidence="3">Skin</tissue>
    </source>
</reference>
<evidence type="ECO:0000313" key="4">
    <source>
        <dbReference type="EMBL" id="CEK87855.1"/>
    </source>
</evidence>
<evidence type="ECO:0000313" key="3">
    <source>
        <dbReference type="EMBL" id="CEK87852.1"/>
    </source>
</evidence>
<dbReference type="EMBL" id="HACG01040990">
    <property type="protein sequence ID" value="CEK87855.1"/>
    <property type="molecule type" value="Transcribed_RNA"/>
</dbReference>
<evidence type="ECO:0000313" key="1">
    <source>
        <dbReference type="EMBL" id="CEK87849.1"/>
    </source>
</evidence>